<organism evidence="2 3">
    <name type="scientific">Hymenobacter jeollabukensis</name>
    <dbReference type="NCBI Taxonomy" id="2025313"/>
    <lineage>
        <taxon>Bacteria</taxon>
        <taxon>Pseudomonadati</taxon>
        <taxon>Bacteroidota</taxon>
        <taxon>Cytophagia</taxon>
        <taxon>Cytophagales</taxon>
        <taxon>Hymenobacteraceae</taxon>
        <taxon>Hymenobacter</taxon>
    </lineage>
</organism>
<dbReference type="EMBL" id="VAJM01000002">
    <property type="protein sequence ID" value="TLM95175.1"/>
    <property type="molecule type" value="Genomic_DNA"/>
</dbReference>
<proteinExistence type="predicted"/>
<feature type="transmembrane region" description="Helical" evidence="1">
    <location>
        <begin position="84"/>
        <end position="104"/>
    </location>
</feature>
<gene>
    <name evidence="2" type="ORF">FDY95_05125</name>
</gene>
<dbReference type="Proteomes" id="UP000305517">
    <property type="component" value="Unassembled WGS sequence"/>
</dbReference>
<dbReference type="RefSeq" id="WP_138075649.1">
    <property type="nucleotide sequence ID" value="NZ_VAJM01000002.1"/>
</dbReference>
<dbReference type="OrthoDB" id="594989at2"/>
<comment type="caution">
    <text evidence="2">The sequence shown here is derived from an EMBL/GenBank/DDBJ whole genome shotgun (WGS) entry which is preliminary data.</text>
</comment>
<dbReference type="InterPro" id="IPR025635">
    <property type="entry name" value="DUF4293"/>
</dbReference>
<keyword evidence="3" id="KW-1185">Reference proteome</keyword>
<feature type="transmembrane region" description="Helical" evidence="1">
    <location>
        <begin position="51"/>
        <end position="72"/>
    </location>
</feature>
<dbReference type="AlphaFoldDB" id="A0A5R8WUS6"/>
<dbReference type="Pfam" id="PF14126">
    <property type="entry name" value="DUF4293"/>
    <property type="match status" value="1"/>
</dbReference>
<evidence type="ECO:0000256" key="1">
    <source>
        <dbReference type="SAM" id="Phobius"/>
    </source>
</evidence>
<name>A0A5R8WUS6_9BACT</name>
<protein>
    <submittedName>
        <fullName evidence="2">DUF4293 family protein</fullName>
    </submittedName>
</protein>
<reference evidence="2 3" key="1">
    <citation type="submission" date="2019-05" db="EMBL/GenBank/DDBJ databases">
        <title>Hymenobacter edaphi sp. nov., isolated from abandoned arsenic-contaminated farmland soil.</title>
        <authorList>
            <person name="Nie L."/>
        </authorList>
    </citation>
    <scope>NUCLEOTIDE SEQUENCE [LARGE SCALE GENOMIC DNA]</scope>
    <source>
        <strain evidence="2 3">1-3-3-8</strain>
    </source>
</reference>
<keyword evidence="1" id="KW-0472">Membrane</keyword>
<accession>A0A5R8WUS6</accession>
<evidence type="ECO:0000313" key="3">
    <source>
        <dbReference type="Proteomes" id="UP000305517"/>
    </source>
</evidence>
<sequence>MIQRIQSVFLLLLAICMVCVLFLPIWAKTDPQTNQTITLTATHLTSSNPAQAPIATYAIAALAAISAIVALAEIFQYQKRMTQLMLGSLNLLLISATIGAAFYYSSQGEQMVNVKMPGTFEAGFYLPTLALLLNLLANRFIRRDEKLVRSMDRLR</sequence>
<evidence type="ECO:0000313" key="2">
    <source>
        <dbReference type="EMBL" id="TLM95175.1"/>
    </source>
</evidence>
<keyword evidence="1" id="KW-1133">Transmembrane helix</keyword>
<feature type="transmembrane region" description="Helical" evidence="1">
    <location>
        <begin position="124"/>
        <end position="141"/>
    </location>
</feature>
<keyword evidence="1" id="KW-0812">Transmembrane</keyword>